<dbReference type="PANTHER" id="PTHR23235">
    <property type="entry name" value="KRUEPPEL-LIKE TRANSCRIPTION FACTOR"/>
    <property type="match status" value="1"/>
</dbReference>
<keyword evidence="2" id="KW-0677">Repeat</keyword>
<sequence length="230" mass="26574">MCDSMSSVRDHYRPEEHIFCCDDYQIQSFREKGKALVKSCKDKVMKRKKTPLNEPVPKTKNSETLSTFTYQEGVEQNNVQCVLVPSTFFEVKDFESEGLSTNTTEINNETLNTAETNNGPIHKKPGTSLNKRKTQPIVDDKHKVKVKRLDNLEDFMKVTVLNGGARIFQCTHCEKEFKNSYELGRHVRVHTGEKPYKCTYCSKAFSLTSNLYKHVRSHTREKSRIKILTE</sequence>
<accession>A7SFL3</accession>
<dbReference type="Pfam" id="PF13894">
    <property type="entry name" value="zf-C2H2_4"/>
    <property type="match status" value="1"/>
</dbReference>
<dbReference type="eggNOG" id="KOG1721">
    <property type="taxonomic scope" value="Eukaryota"/>
</dbReference>
<dbReference type="PANTHER" id="PTHR23235:SF120">
    <property type="entry name" value="KRUPPEL-LIKE FACTOR 15"/>
    <property type="match status" value="1"/>
</dbReference>
<evidence type="ECO:0000256" key="5">
    <source>
        <dbReference type="PROSITE-ProRule" id="PRU00042"/>
    </source>
</evidence>
<evidence type="ECO:0000313" key="7">
    <source>
        <dbReference type="EMBL" id="EDO37517.1"/>
    </source>
</evidence>
<keyword evidence="4" id="KW-0862">Zinc</keyword>
<feature type="domain" description="C2H2-type" evidence="6">
    <location>
        <begin position="196"/>
        <end position="223"/>
    </location>
</feature>
<dbReference type="PROSITE" id="PS50157">
    <property type="entry name" value="ZINC_FINGER_C2H2_2"/>
    <property type="match status" value="2"/>
</dbReference>
<keyword evidence="8" id="KW-1185">Reference proteome</keyword>
<evidence type="ECO:0000256" key="2">
    <source>
        <dbReference type="ARBA" id="ARBA00022737"/>
    </source>
</evidence>
<evidence type="ECO:0000256" key="1">
    <source>
        <dbReference type="ARBA" id="ARBA00022723"/>
    </source>
</evidence>
<name>A7SFL3_NEMVE</name>
<dbReference type="SMART" id="SM00355">
    <property type="entry name" value="ZnF_C2H2"/>
    <property type="match status" value="2"/>
</dbReference>
<dbReference type="InterPro" id="IPR013087">
    <property type="entry name" value="Znf_C2H2_type"/>
</dbReference>
<dbReference type="AlphaFoldDB" id="A7SFL3"/>
<protein>
    <recommendedName>
        <fullName evidence="6">C2H2-type domain-containing protein</fullName>
    </recommendedName>
</protein>
<dbReference type="STRING" id="45351.A7SFL3"/>
<dbReference type="OMA" id="RIFQCTH"/>
<dbReference type="SUPFAM" id="SSF57667">
    <property type="entry name" value="beta-beta-alpha zinc fingers"/>
    <property type="match status" value="1"/>
</dbReference>
<dbReference type="Proteomes" id="UP000001593">
    <property type="component" value="Unassembled WGS sequence"/>
</dbReference>
<evidence type="ECO:0000256" key="3">
    <source>
        <dbReference type="ARBA" id="ARBA00022771"/>
    </source>
</evidence>
<dbReference type="PhylomeDB" id="A7SFL3"/>
<dbReference type="PROSITE" id="PS00028">
    <property type="entry name" value="ZINC_FINGER_C2H2_1"/>
    <property type="match status" value="2"/>
</dbReference>
<evidence type="ECO:0000259" key="6">
    <source>
        <dbReference type="PROSITE" id="PS50157"/>
    </source>
</evidence>
<dbReference type="InterPro" id="IPR036236">
    <property type="entry name" value="Znf_C2H2_sf"/>
</dbReference>
<dbReference type="GO" id="GO:0008270">
    <property type="term" value="F:zinc ion binding"/>
    <property type="evidence" value="ECO:0007669"/>
    <property type="project" value="UniProtKB-KW"/>
</dbReference>
<reference evidence="7 8" key="1">
    <citation type="journal article" date="2007" name="Science">
        <title>Sea anemone genome reveals ancestral eumetazoan gene repertoire and genomic organization.</title>
        <authorList>
            <person name="Putnam N.H."/>
            <person name="Srivastava M."/>
            <person name="Hellsten U."/>
            <person name="Dirks B."/>
            <person name="Chapman J."/>
            <person name="Salamov A."/>
            <person name="Terry A."/>
            <person name="Shapiro H."/>
            <person name="Lindquist E."/>
            <person name="Kapitonov V.V."/>
            <person name="Jurka J."/>
            <person name="Genikhovich G."/>
            <person name="Grigoriev I.V."/>
            <person name="Lucas S.M."/>
            <person name="Steele R.E."/>
            <person name="Finnerty J.R."/>
            <person name="Technau U."/>
            <person name="Martindale M.Q."/>
            <person name="Rokhsar D.S."/>
        </authorList>
    </citation>
    <scope>NUCLEOTIDE SEQUENCE [LARGE SCALE GENOMIC DNA]</scope>
    <source>
        <strain evidence="8">CH2 X CH6</strain>
    </source>
</reference>
<organism evidence="7 8">
    <name type="scientific">Nematostella vectensis</name>
    <name type="common">Starlet sea anemone</name>
    <dbReference type="NCBI Taxonomy" id="45351"/>
    <lineage>
        <taxon>Eukaryota</taxon>
        <taxon>Metazoa</taxon>
        <taxon>Cnidaria</taxon>
        <taxon>Anthozoa</taxon>
        <taxon>Hexacorallia</taxon>
        <taxon>Actiniaria</taxon>
        <taxon>Edwardsiidae</taxon>
        <taxon>Nematostella</taxon>
    </lineage>
</organism>
<dbReference type="Gene3D" id="3.30.160.60">
    <property type="entry name" value="Classic Zinc Finger"/>
    <property type="match status" value="2"/>
</dbReference>
<dbReference type="FunFam" id="3.30.160.60:FF:000557">
    <property type="entry name" value="zinc finger and SCAN domain-containing protein 29"/>
    <property type="match status" value="1"/>
</dbReference>
<dbReference type="HOGENOM" id="CLU_1206031_0_0_1"/>
<keyword evidence="1" id="KW-0479">Metal-binding</keyword>
<dbReference type="InParanoid" id="A7SFL3"/>
<dbReference type="EMBL" id="DS469645">
    <property type="protein sequence ID" value="EDO37517.1"/>
    <property type="molecule type" value="Genomic_DNA"/>
</dbReference>
<gene>
    <name evidence="7" type="ORF">NEMVEDRAFT_v1g244929</name>
</gene>
<evidence type="ECO:0000313" key="8">
    <source>
        <dbReference type="Proteomes" id="UP000001593"/>
    </source>
</evidence>
<dbReference type="FunFam" id="3.30.160.60:FF:000230">
    <property type="entry name" value="Zinc finger protein 148"/>
    <property type="match status" value="1"/>
</dbReference>
<proteinExistence type="predicted"/>
<dbReference type="Pfam" id="PF00096">
    <property type="entry name" value="zf-C2H2"/>
    <property type="match status" value="1"/>
</dbReference>
<keyword evidence="3 5" id="KW-0863">Zinc-finger</keyword>
<evidence type="ECO:0000256" key="4">
    <source>
        <dbReference type="ARBA" id="ARBA00022833"/>
    </source>
</evidence>
<feature type="domain" description="C2H2-type" evidence="6">
    <location>
        <begin position="168"/>
        <end position="195"/>
    </location>
</feature>